<dbReference type="InterPro" id="IPR045055">
    <property type="entry name" value="DNA2/NAM7-like"/>
</dbReference>
<feature type="domain" description="DNA2/NAM7 helicase-like C-terminal" evidence="8">
    <location>
        <begin position="705"/>
        <end position="891"/>
    </location>
</feature>
<feature type="region of interest" description="Disordered" evidence="6">
    <location>
        <begin position="1142"/>
        <end position="1174"/>
    </location>
</feature>
<evidence type="ECO:0000313" key="10">
    <source>
        <dbReference type="EMBL" id="KAK5534018.1"/>
    </source>
</evidence>
<keyword evidence="3" id="KW-0378">Hydrolase</keyword>
<comment type="caution">
    <text evidence="10">The sequence shown here is derived from an EMBL/GenBank/DDBJ whole genome shotgun (WGS) entry which is preliminary data.</text>
</comment>
<keyword evidence="4" id="KW-0347">Helicase</keyword>
<evidence type="ECO:0000256" key="5">
    <source>
        <dbReference type="ARBA" id="ARBA00022840"/>
    </source>
</evidence>
<comment type="similarity">
    <text evidence="1">Belongs to the DNA2/NAM7 helicase family.</text>
</comment>
<dbReference type="InterPro" id="IPR041677">
    <property type="entry name" value="DNA2/NAM7_AAA_11"/>
</dbReference>
<reference evidence="10 11" key="1">
    <citation type="submission" date="2023-06" db="EMBL/GenBank/DDBJ databases">
        <title>Black Yeasts Isolated from many extreme environments.</title>
        <authorList>
            <person name="Coleine C."/>
            <person name="Stajich J.E."/>
            <person name="Selbmann L."/>
        </authorList>
    </citation>
    <scope>NUCLEOTIDE SEQUENCE [LARGE SCALE GENOMIC DNA]</scope>
    <source>
        <strain evidence="10 11">CCFEE 5887</strain>
    </source>
</reference>
<feature type="compositionally biased region" description="Polar residues" evidence="6">
    <location>
        <begin position="1039"/>
        <end position="1049"/>
    </location>
</feature>
<dbReference type="GO" id="GO:0031380">
    <property type="term" value="C:nuclear RNA-directed RNA polymerase complex"/>
    <property type="evidence" value="ECO:0007669"/>
    <property type="project" value="TreeGrafter"/>
</dbReference>
<dbReference type="GO" id="GO:0004386">
    <property type="term" value="F:helicase activity"/>
    <property type="evidence" value="ECO:0007669"/>
    <property type="project" value="UniProtKB-KW"/>
</dbReference>
<sequence>MNANLSERFRRGRFPNTQAAQTSSSGHGFDLSLNLDIREYVQKQDNIKHSSDKDEWLSQPEFPSVDELENEMPGLLVNKIEAPYKSKDKYLKTHYGLQREDAVGSLRDALQDFRSDPTTNDTHKFSVYDQVHIVGFTFARRGLAARIQFSTRRAGKRISWQTSKRLVSGSIVVLIRAKDKLADLKGLVVAVVAARPLAGVLAEPPEIDLYFSNPEAIQIDPQEEWIMIEAKQGYYEAYRHTLRALQKLSQESFPLADHICKLNPSVDPPVYLQQTPTIDLSAAAKGDEKKAYESIDVTQQWPTAPEDSLDDTQWEALQEMITKRLAIIQGPPGTGKTFVSKIAVEILRRNRKAGDSPIIITAQTNHALDQLLGHISSFEPDYVRLGGRSTNPEVKKRALFEIRQKERIPQIPGGLFGRSNNLITKQSKAMSSILEPLSMPGQDPYSTDQVPGPRVLQQLGVLNAAQAKSLEDGATQWVSTSNTMDGPIQLWLDRALVPFEVKYAKDNFGFQEIEDEDLEFEQLRENEDSHGVNDEEDIEMLKGPWINIREKFTVPPASSSDLTKANKLLDSATDLWKVPDYLRGPMFSIIQSRAKAALAKRFREAAVTFDKLVRENQVGKWEQDAVYLRRAPIIGMTTTGLSKYRALVSALKPKIILIEEAAEVLEAPVTVACIESLEHLILVGDHQQLQGHCSVQELEGEPFYLNVSLFERLVRNNMPYKTLLRQRRMDPEFRRLISDLYPNLSDHPSVLNRPVEPWGMGPLKSFFFEHSWSEYKDESLSTYNEEEAKFVAGFYRYLNKNGVRPDQITVLTFYNGQRKRLLKELRAYSDITAGYLQVKTVDSYQGEENDIVILSLTRSNEECKIGFLANINRVCVALSRAKYGFYMFGNSQALMTASDLWYNVIMRMSSPPKRIAGVFPIQCKMHQATCFMEYPEDWKKTEGGCFEYQALKQQEIWAEPDAESIRRGVQDIRIANGIKNGQSIPFDGSSIYSQQQLLPVRNAGPSYRDVALETSPELSAAEPKQNSPNKPNMIGQRTGGWNPTPATTIRTHHFSPEKQQERRAGWTDYAKGGVVADDKRRVDLTGSENQVKPTLRTDGYHELNAGAATFQPGLNLHRNTYTSPIKQETVKAMTDGRSRFLHNYQPEASRRREVSPSEDKSNKSKRQSTKSRGVQLYRGRGRDLVQSGRLDQKVLESEGMRSLTKDDNKAQSRGGSGVMKDLVDLDEYYHESDSEDVELQVEVSRTSASLL</sequence>
<feature type="compositionally biased region" description="Basic and acidic residues" evidence="6">
    <location>
        <begin position="1054"/>
        <end position="1065"/>
    </location>
</feature>
<evidence type="ECO:0000259" key="7">
    <source>
        <dbReference type="Pfam" id="PF13086"/>
    </source>
</evidence>
<dbReference type="InterPro" id="IPR047187">
    <property type="entry name" value="SF1_C_Upf1"/>
</dbReference>
<keyword evidence="2" id="KW-0547">Nucleotide-binding</keyword>
<dbReference type="GO" id="GO:0005694">
    <property type="term" value="C:chromosome"/>
    <property type="evidence" value="ECO:0007669"/>
    <property type="project" value="UniProtKB-ARBA"/>
</dbReference>
<dbReference type="FunFam" id="3.40.50.300:FF:000326">
    <property type="entry name" value="P-loop containing nucleoside triphosphate hydrolase"/>
    <property type="match status" value="1"/>
</dbReference>
<dbReference type="AlphaFoldDB" id="A0AAV9Q522"/>
<gene>
    <name evidence="10" type="ORF">LTR25_006998</name>
</gene>
<evidence type="ECO:0008006" key="12">
    <source>
        <dbReference type="Google" id="ProtNLM"/>
    </source>
</evidence>
<feature type="domain" description="DNA2/NAM7 helicase helicase" evidence="7">
    <location>
        <begin position="309"/>
        <end position="690"/>
    </location>
</feature>
<dbReference type="GO" id="GO:0005524">
    <property type="term" value="F:ATP binding"/>
    <property type="evidence" value="ECO:0007669"/>
    <property type="project" value="UniProtKB-KW"/>
</dbReference>
<evidence type="ECO:0000256" key="6">
    <source>
        <dbReference type="SAM" id="MobiDB-lite"/>
    </source>
</evidence>
<feature type="region of interest" description="Disordered" evidence="6">
    <location>
        <begin position="1"/>
        <end position="28"/>
    </location>
</feature>
<dbReference type="PANTHER" id="PTHR10887">
    <property type="entry name" value="DNA2/NAM7 HELICASE FAMILY"/>
    <property type="match status" value="1"/>
</dbReference>
<accession>A0AAV9Q522</accession>
<evidence type="ECO:0000259" key="9">
    <source>
        <dbReference type="Pfam" id="PF25396"/>
    </source>
</evidence>
<dbReference type="Pfam" id="PF13087">
    <property type="entry name" value="AAA_12"/>
    <property type="match status" value="1"/>
</dbReference>
<name>A0AAV9Q522_9PEZI</name>
<feature type="region of interest" description="Disordered" evidence="6">
    <location>
        <begin position="1199"/>
        <end position="1218"/>
    </location>
</feature>
<dbReference type="Proteomes" id="UP001345827">
    <property type="component" value="Unassembled WGS sequence"/>
</dbReference>
<dbReference type="CDD" id="cd18808">
    <property type="entry name" value="SF1_C_Upf1"/>
    <property type="match status" value="1"/>
</dbReference>
<feature type="compositionally biased region" description="Basic and acidic residues" evidence="6">
    <location>
        <begin position="1199"/>
        <end position="1210"/>
    </location>
</feature>
<evidence type="ECO:0000256" key="2">
    <source>
        <dbReference type="ARBA" id="ARBA00022741"/>
    </source>
</evidence>
<keyword evidence="5" id="KW-0067">ATP-binding</keyword>
<protein>
    <recommendedName>
        <fullName evidence="12">Helicase required for RNAi-mediated heterochromatin assembly 1</fullName>
    </recommendedName>
</protein>
<evidence type="ECO:0000259" key="8">
    <source>
        <dbReference type="Pfam" id="PF13087"/>
    </source>
</evidence>
<dbReference type="InterPro" id="IPR057373">
    <property type="entry name" value="ZNFX1"/>
</dbReference>
<proteinExistence type="inferred from homology"/>
<dbReference type="PANTHER" id="PTHR10887:SF341">
    <property type="entry name" value="NFX1-TYPE ZINC FINGER-CONTAINING PROTEIN 1"/>
    <property type="match status" value="1"/>
</dbReference>
<feature type="compositionally biased region" description="Basic and acidic residues" evidence="6">
    <location>
        <begin position="1148"/>
        <end position="1162"/>
    </location>
</feature>
<dbReference type="InterPro" id="IPR041679">
    <property type="entry name" value="DNA2/NAM7-like_C"/>
</dbReference>
<keyword evidence="11" id="KW-1185">Reference proteome</keyword>
<dbReference type="SUPFAM" id="SSF52540">
    <property type="entry name" value="P-loop containing nucleoside triphosphate hydrolases"/>
    <property type="match status" value="1"/>
</dbReference>
<evidence type="ECO:0000313" key="11">
    <source>
        <dbReference type="Proteomes" id="UP001345827"/>
    </source>
</evidence>
<dbReference type="Pfam" id="PF13086">
    <property type="entry name" value="AAA_11"/>
    <property type="match status" value="1"/>
</dbReference>
<dbReference type="InterPro" id="IPR027417">
    <property type="entry name" value="P-loop_NTPase"/>
</dbReference>
<organism evidence="10 11">
    <name type="scientific">Vermiconidia calcicola</name>
    <dbReference type="NCBI Taxonomy" id="1690605"/>
    <lineage>
        <taxon>Eukaryota</taxon>
        <taxon>Fungi</taxon>
        <taxon>Dikarya</taxon>
        <taxon>Ascomycota</taxon>
        <taxon>Pezizomycotina</taxon>
        <taxon>Dothideomycetes</taxon>
        <taxon>Dothideomycetidae</taxon>
        <taxon>Mycosphaerellales</taxon>
        <taxon>Extremaceae</taxon>
        <taxon>Vermiconidia</taxon>
    </lineage>
</organism>
<dbReference type="EMBL" id="JAXLQG010000012">
    <property type="protein sequence ID" value="KAK5534018.1"/>
    <property type="molecule type" value="Genomic_DNA"/>
</dbReference>
<evidence type="ECO:0000256" key="1">
    <source>
        <dbReference type="ARBA" id="ARBA00007913"/>
    </source>
</evidence>
<feature type="region of interest" description="Disordered" evidence="6">
    <location>
        <begin position="1015"/>
        <end position="1070"/>
    </location>
</feature>
<dbReference type="Pfam" id="PF25396">
    <property type="entry name" value="ZNFX1"/>
    <property type="match status" value="1"/>
</dbReference>
<dbReference type="Gene3D" id="3.40.50.300">
    <property type="entry name" value="P-loop containing nucleotide triphosphate hydrolases"/>
    <property type="match status" value="3"/>
</dbReference>
<feature type="compositionally biased region" description="Polar residues" evidence="6">
    <location>
        <begin position="15"/>
        <end position="26"/>
    </location>
</feature>
<evidence type="ECO:0000256" key="4">
    <source>
        <dbReference type="ARBA" id="ARBA00022806"/>
    </source>
</evidence>
<dbReference type="GO" id="GO:0031048">
    <property type="term" value="P:regulatory ncRNA-mediated heterochromatin formation"/>
    <property type="evidence" value="ECO:0007669"/>
    <property type="project" value="TreeGrafter"/>
</dbReference>
<dbReference type="GO" id="GO:0016787">
    <property type="term" value="F:hydrolase activity"/>
    <property type="evidence" value="ECO:0007669"/>
    <property type="project" value="UniProtKB-KW"/>
</dbReference>
<feature type="domain" description="ZNFX1" evidence="9">
    <location>
        <begin position="121"/>
        <end position="231"/>
    </location>
</feature>
<evidence type="ECO:0000256" key="3">
    <source>
        <dbReference type="ARBA" id="ARBA00022801"/>
    </source>
</evidence>